<feature type="compositionally biased region" description="Low complexity" evidence="1">
    <location>
        <begin position="246"/>
        <end position="259"/>
    </location>
</feature>
<accession>A0AAN9UQE6</accession>
<dbReference type="PIRSF" id="PIRSF009303">
    <property type="entry name" value="Cell_cycle_RAD9"/>
    <property type="match status" value="1"/>
</dbReference>
<evidence type="ECO:0000313" key="3">
    <source>
        <dbReference type="Proteomes" id="UP001320420"/>
    </source>
</evidence>
<proteinExistence type="predicted"/>
<dbReference type="InterPro" id="IPR007268">
    <property type="entry name" value="Rad9/Ddc1"/>
</dbReference>
<dbReference type="GO" id="GO:0030896">
    <property type="term" value="C:checkpoint clamp complex"/>
    <property type="evidence" value="ECO:0007669"/>
    <property type="project" value="InterPro"/>
</dbReference>
<dbReference type="Pfam" id="PF04139">
    <property type="entry name" value="Rad9"/>
    <property type="match status" value="1"/>
</dbReference>
<evidence type="ECO:0008006" key="4">
    <source>
        <dbReference type="Google" id="ProtNLM"/>
    </source>
</evidence>
<sequence>MPVLRFTLSEEGVSVLRDALTCLGKFSDEVTLLARKDQVGLDKFPLKQPFIAKIVFRNGITTKYKLPFEAVPPIRAKFDSEQAINNWSISSRTLRQLMDHFGPGIEYLDIHTDDDQFVNLTCFTEKVVRGDEVLKKPLHTSIAVERDEFESFETDEENIHIVVSVKDFRAIIHHAGILGSDITASYSVPSQPMQLRYDGAEIKCEFLLMTVGERGAPGQKTKSSRSSTKAPRQQLEASASRATSRAPGSAPQPVQQPAAQVNPMLSLRPSINRPSQRPPPATLQDESLFVTQENDEQWDPVNLGEDEDEEENARLEWDASGIPRQSTMNMRSMIANQDGPTDPDAAAALPSQFEPTQPLSEVRKFGLFGE</sequence>
<protein>
    <recommendedName>
        <fullName evidence="4">DNA repair protein rad9</fullName>
    </recommendedName>
</protein>
<reference evidence="2 3" key="1">
    <citation type="submission" date="2024-02" db="EMBL/GenBank/DDBJ databases">
        <title>De novo assembly and annotation of 12 fungi associated with fruit tree decline syndrome in Ontario, Canada.</title>
        <authorList>
            <person name="Sulman M."/>
            <person name="Ellouze W."/>
            <person name="Ilyukhin E."/>
        </authorList>
    </citation>
    <scope>NUCLEOTIDE SEQUENCE [LARGE SCALE GENOMIC DNA]</scope>
    <source>
        <strain evidence="2 3">M11/M66-122</strain>
    </source>
</reference>
<gene>
    <name evidence="2" type="ORF">SLS62_006697</name>
</gene>
<name>A0AAN9UQE6_9PEZI</name>
<evidence type="ECO:0000313" key="2">
    <source>
        <dbReference type="EMBL" id="KAK7751291.1"/>
    </source>
</evidence>
<dbReference type="PANTHER" id="PTHR15237:SF0">
    <property type="entry name" value="CELL CYCLE CHECKPOINT CONTROL PROTEIN"/>
    <property type="match status" value="1"/>
</dbReference>
<organism evidence="2 3">
    <name type="scientific">Diatrype stigma</name>
    <dbReference type="NCBI Taxonomy" id="117547"/>
    <lineage>
        <taxon>Eukaryota</taxon>
        <taxon>Fungi</taxon>
        <taxon>Dikarya</taxon>
        <taxon>Ascomycota</taxon>
        <taxon>Pezizomycotina</taxon>
        <taxon>Sordariomycetes</taxon>
        <taxon>Xylariomycetidae</taxon>
        <taxon>Xylariales</taxon>
        <taxon>Diatrypaceae</taxon>
        <taxon>Diatrype</taxon>
    </lineage>
</organism>
<dbReference type="GO" id="GO:0071479">
    <property type="term" value="P:cellular response to ionizing radiation"/>
    <property type="evidence" value="ECO:0007669"/>
    <property type="project" value="TreeGrafter"/>
</dbReference>
<feature type="compositionally biased region" description="Polar residues" evidence="1">
    <location>
        <begin position="220"/>
        <end position="243"/>
    </location>
</feature>
<dbReference type="EMBL" id="JAKJXP020000051">
    <property type="protein sequence ID" value="KAK7751291.1"/>
    <property type="molecule type" value="Genomic_DNA"/>
</dbReference>
<keyword evidence="3" id="KW-1185">Reference proteome</keyword>
<dbReference type="AlphaFoldDB" id="A0AAN9UQE6"/>
<feature type="region of interest" description="Disordered" evidence="1">
    <location>
        <begin position="215"/>
        <end position="259"/>
    </location>
</feature>
<evidence type="ECO:0000256" key="1">
    <source>
        <dbReference type="SAM" id="MobiDB-lite"/>
    </source>
</evidence>
<dbReference type="Gene3D" id="3.70.10.10">
    <property type="match status" value="1"/>
</dbReference>
<dbReference type="PANTHER" id="PTHR15237">
    <property type="entry name" value="DNA REPAIR PROTEIN RAD9"/>
    <property type="match status" value="1"/>
</dbReference>
<dbReference type="InterPro" id="IPR026584">
    <property type="entry name" value="Rad9"/>
</dbReference>
<dbReference type="GO" id="GO:0031573">
    <property type="term" value="P:mitotic intra-S DNA damage checkpoint signaling"/>
    <property type="evidence" value="ECO:0007669"/>
    <property type="project" value="TreeGrafter"/>
</dbReference>
<dbReference type="Proteomes" id="UP001320420">
    <property type="component" value="Unassembled WGS sequence"/>
</dbReference>
<dbReference type="GO" id="GO:0006281">
    <property type="term" value="P:DNA repair"/>
    <property type="evidence" value="ECO:0007669"/>
    <property type="project" value="InterPro"/>
</dbReference>
<dbReference type="GO" id="GO:0000076">
    <property type="term" value="P:DNA replication checkpoint signaling"/>
    <property type="evidence" value="ECO:0007669"/>
    <property type="project" value="TreeGrafter"/>
</dbReference>
<comment type="caution">
    <text evidence="2">The sequence shown here is derived from an EMBL/GenBank/DDBJ whole genome shotgun (WGS) entry which is preliminary data.</text>
</comment>